<dbReference type="EMBL" id="PP841135">
    <property type="protein sequence ID" value="XCN27578.1"/>
    <property type="molecule type" value="Genomic_DNA"/>
</dbReference>
<gene>
    <name evidence="1" type="ORF">TLAPAIWL_CDS0018</name>
</gene>
<reference evidence="1" key="1">
    <citation type="submission" date="2024-05" db="EMBL/GenBank/DDBJ databases">
        <title>Complete Genome Sequences of 14 Acinetobacter baumannii phages isolated in Kenya.</title>
        <authorList>
            <person name="Mwai F."/>
            <person name="Kigen C."/>
            <person name="Makobe C."/>
            <person name="Georges M."/>
            <person name="Mutai I."/>
            <person name="Odoyo E."/>
            <person name="Gachoya M."/>
            <person name="Musila L."/>
        </authorList>
    </citation>
    <scope>NUCLEOTIDE SEQUENCE</scope>
</reference>
<sequence length="212" mass="24305">MSEFSIALIKSEFRVDSRLLAPELNHRHRTILENIDKYRSQFESLGQLPFQTECGYNNSQVRFALLNEDQCYFLLTLMRNNNHIVAAKLKLVKAFRDARTQLAKRDIARIEGKQVRYLETDAIRDLVNYAQASGSKNAEMYYMTITKMTNAALGIEAGQRDNLDARKLDEIKIAETMVKIAISDGLNAGMDYKEIYKLCKDRVSVIAKTLLK</sequence>
<organism evidence="1">
    <name type="scientific">Acinetobacter phage vB_Ab_1137_KEN_04</name>
    <dbReference type="NCBI Taxonomy" id="3143019"/>
    <lineage>
        <taxon>Viruses</taxon>
    </lineage>
</organism>
<name>A0AAU8KWE2_9VIRU</name>
<proteinExistence type="predicted"/>
<dbReference type="InterPro" id="IPR014054">
    <property type="entry name" value="Phage_regulatory_Rha"/>
</dbReference>
<protein>
    <submittedName>
        <fullName evidence="1">Transcriptional regulator</fullName>
    </submittedName>
</protein>
<evidence type="ECO:0000313" key="1">
    <source>
        <dbReference type="EMBL" id="XCN27578.1"/>
    </source>
</evidence>
<accession>A0AAU8KWE2</accession>
<dbReference type="Pfam" id="PF09669">
    <property type="entry name" value="Phage_pRha"/>
    <property type="match status" value="1"/>
</dbReference>